<evidence type="ECO:0000313" key="10">
    <source>
        <dbReference type="EMBL" id="KAF2196396.1"/>
    </source>
</evidence>
<evidence type="ECO:0000256" key="3">
    <source>
        <dbReference type="ARBA" id="ARBA00007084"/>
    </source>
</evidence>
<keyword evidence="7" id="KW-0539">Nucleus</keyword>
<evidence type="ECO:0000259" key="9">
    <source>
        <dbReference type="Pfam" id="PF22788"/>
    </source>
</evidence>
<dbReference type="GO" id="GO:0006511">
    <property type="term" value="P:ubiquitin-dependent protein catabolic process"/>
    <property type="evidence" value="ECO:0007669"/>
    <property type="project" value="TreeGrafter"/>
</dbReference>
<evidence type="ECO:0000256" key="4">
    <source>
        <dbReference type="ARBA" id="ARBA00014878"/>
    </source>
</evidence>
<name>A0A9P4JBD4_9PLEO</name>
<dbReference type="InterPro" id="IPR055089">
    <property type="entry name" value="COP9_N"/>
</dbReference>
<dbReference type="Pfam" id="PF22788">
    <property type="entry name" value="COP9_hel_rpt"/>
    <property type="match status" value="1"/>
</dbReference>
<comment type="caution">
    <text evidence="10">The sequence shown here is derived from an EMBL/GenBank/DDBJ whole genome shotgun (WGS) entry which is preliminary data.</text>
</comment>
<keyword evidence="11" id="KW-1185">Reference proteome</keyword>
<feature type="domain" description="PCI" evidence="8">
    <location>
        <begin position="350"/>
        <end position="415"/>
    </location>
</feature>
<accession>A0A9P4JBD4</accession>
<dbReference type="InterPro" id="IPR000717">
    <property type="entry name" value="PCI_dom"/>
</dbReference>
<dbReference type="AlphaFoldDB" id="A0A9P4JBD4"/>
<dbReference type="OrthoDB" id="29061at2759"/>
<dbReference type="Pfam" id="PF01399">
    <property type="entry name" value="PCI"/>
    <property type="match status" value="1"/>
</dbReference>
<dbReference type="EMBL" id="ML994399">
    <property type="protein sequence ID" value="KAF2196396.1"/>
    <property type="molecule type" value="Genomic_DNA"/>
</dbReference>
<evidence type="ECO:0000313" key="11">
    <source>
        <dbReference type="Proteomes" id="UP000799536"/>
    </source>
</evidence>
<evidence type="ECO:0000256" key="7">
    <source>
        <dbReference type="ARBA" id="ARBA00023242"/>
    </source>
</evidence>
<keyword evidence="6" id="KW-0736">Signalosome</keyword>
<comment type="similarity">
    <text evidence="3">Belongs to the CSN3 family.</text>
</comment>
<evidence type="ECO:0000259" key="8">
    <source>
        <dbReference type="Pfam" id="PF01399"/>
    </source>
</evidence>
<protein>
    <recommendedName>
        <fullName evidence="4">COP9 signalosome complex subunit 3</fullName>
    </recommendedName>
</protein>
<evidence type="ECO:0000256" key="5">
    <source>
        <dbReference type="ARBA" id="ARBA00022490"/>
    </source>
</evidence>
<dbReference type="PANTHER" id="PTHR10758:SF1">
    <property type="entry name" value="COP9 SIGNALOSOME COMPLEX SUBUNIT 3"/>
    <property type="match status" value="1"/>
</dbReference>
<gene>
    <name evidence="10" type="ORF">GQ43DRAFT_484987</name>
</gene>
<keyword evidence="5" id="KW-0963">Cytoplasm</keyword>
<evidence type="ECO:0000256" key="2">
    <source>
        <dbReference type="ARBA" id="ARBA00004496"/>
    </source>
</evidence>
<reference evidence="10" key="1">
    <citation type="journal article" date="2020" name="Stud. Mycol.">
        <title>101 Dothideomycetes genomes: a test case for predicting lifestyles and emergence of pathogens.</title>
        <authorList>
            <person name="Haridas S."/>
            <person name="Albert R."/>
            <person name="Binder M."/>
            <person name="Bloem J."/>
            <person name="Labutti K."/>
            <person name="Salamov A."/>
            <person name="Andreopoulos B."/>
            <person name="Baker S."/>
            <person name="Barry K."/>
            <person name="Bills G."/>
            <person name="Bluhm B."/>
            <person name="Cannon C."/>
            <person name="Castanera R."/>
            <person name="Culley D."/>
            <person name="Daum C."/>
            <person name="Ezra D."/>
            <person name="Gonzalez J."/>
            <person name="Henrissat B."/>
            <person name="Kuo A."/>
            <person name="Liang C."/>
            <person name="Lipzen A."/>
            <person name="Lutzoni F."/>
            <person name="Magnuson J."/>
            <person name="Mondo S."/>
            <person name="Nolan M."/>
            <person name="Ohm R."/>
            <person name="Pangilinan J."/>
            <person name="Park H.-J."/>
            <person name="Ramirez L."/>
            <person name="Alfaro M."/>
            <person name="Sun H."/>
            <person name="Tritt A."/>
            <person name="Yoshinaga Y."/>
            <person name="Zwiers L.-H."/>
            <person name="Turgeon B."/>
            <person name="Goodwin S."/>
            <person name="Spatafora J."/>
            <person name="Crous P."/>
            <person name="Grigoriev I."/>
        </authorList>
    </citation>
    <scope>NUCLEOTIDE SEQUENCE</scope>
    <source>
        <strain evidence="10">ATCC 74209</strain>
    </source>
</reference>
<organism evidence="10 11">
    <name type="scientific">Delitschia confertaspora ATCC 74209</name>
    <dbReference type="NCBI Taxonomy" id="1513339"/>
    <lineage>
        <taxon>Eukaryota</taxon>
        <taxon>Fungi</taxon>
        <taxon>Dikarya</taxon>
        <taxon>Ascomycota</taxon>
        <taxon>Pezizomycotina</taxon>
        <taxon>Dothideomycetes</taxon>
        <taxon>Pleosporomycetidae</taxon>
        <taxon>Pleosporales</taxon>
        <taxon>Delitschiaceae</taxon>
        <taxon>Delitschia</taxon>
    </lineage>
</organism>
<evidence type="ECO:0000256" key="6">
    <source>
        <dbReference type="ARBA" id="ARBA00022790"/>
    </source>
</evidence>
<dbReference type="PANTHER" id="PTHR10758">
    <property type="entry name" value="26S PROTEASOME NON-ATPASE REGULATORY SUBUNIT 3/COP9 SIGNALOSOME COMPLEX SUBUNIT 3"/>
    <property type="match status" value="1"/>
</dbReference>
<evidence type="ECO:0000256" key="1">
    <source>
        <dbReference type="ARBA" id="ARBA00004123"/>
    </source>
</evidence>
<dbReference type="Proteomes" id="UP000799536">
    <property type="component" value="Unassembled WGS sequence"/>
</dbReference>
<sequence>MSSELLNIVFAFPPDEPEPFATKVSEDRLIRSFVQQLSTIPAQHWLKGADTPQDILELLNPTANTLGYTYALQARIQAAGEPKGPRSIPDLLKPGGSTWNKIELYLEKCDPVQIRYVGGQWRSIVEYVERVARALGSPALAIAPIRSAMMRLDPTTGTFTSTHLNFIRLCMDTRSYTAAVPILDNYIHSLPSRIPRQVLEQLEGSVLCADHTDSGDYIYAGSGHSDMVTVQSVQEYYVLGAMAYIGLRQWKKAMQFLEHVLVTPTNGIANGLMLEAYRKWVLVSCLATGSLQNLPRTANGSAMKSIRGASKAYEALAEAFSAAVDSDSGGPKAIQKLRSQANRGAAQWTDEANAGLVRELLDQQYRVLIAGLASKFAAIPFKNVSEYTGISIEELVAYVEKLINDGELNARIDRLTAPEELIVLRFFLDPTQGPLAKTEKQQQVALLEQTQRTTLLASQVKGADFRLSLTKEYTDHVKRVGKKPQFSEEAMDTNWDEGLEADEDMMADLH</sequence>
<comment type="subcellular location">
    <subcellularLocation>
        <location evidence="2">Cytoplasm</location>
    </subcellularLocation>
    <subcellularLocation>
        <location evidence="1">Nucleus</location>
    </subcellularLocation>
</comment>
<dbReference type="GO" id="GO:0005737">
    <property type="term" value="C:cytoplasm"/>
    <property type="evidence" value="ECO:0007669"/>
    <property type="project" value="UniProtKB-SubCell"/>
</dbReference>
<feature type="domain" description="COP9 signalosome complex subunit 3 N-terminal helical repeats" evidence="9">
    <location>
        <begin position="53"/>
        <end position="298"/>
    </location>
</feature>
<dbReference type="GO" id="GO:0008180">
    <property type="term" value="C:COP9 signalosome"/>
    <property type="evidence" value="ECO:0007669"/>
    <property type="project" value="UniProtKB-KW"/>
</dbReference>
<proteinExistence type="inferred from homology"/>
<dbReference type="InterPro" id="IPR050756">
    <property type="entry name" value="CSN3"/>
</dbReference>